<dbReference type="EMBL" id="JAWIZZ010000056">
    <property type="protein sequence ID" value="KAK5774053.1"/>
    <property type="molecule type" value="Genomic_DNA"/>
</dbReference>
<accession>A0AAN7WEL9</accession>
<keyword evidence="1" id="KW-0812">Transmembrane</keyword>
<keyword evidence="3" id="KW-1185">Reference proteome</keyword>
<gene>
    <name evidence="2" type="ORF">RI543_004587</name>
</gene>
<keyword evidence="1" id="KW-0472">Membrane</keyword>
<proteinExistence type="predicted"/>
<protein>
    <submittedName>
        <fullName evidence="2">Uncharacterized protein</fullName>
    </submittedName>
</protein>
<evidence type="ECO:0000313" key="3">
    <source>
        <dbReference type="Proteomes" id="UP001306508"/>
    </source>
</evidence>
<sequence>MYSIFLNDLSNPQKSFLEASLVLSFGCSKTFVLVFGVTHRQRISEFPIRASYTTIQSFVLMEENNNIQRFVLDVEAFKILTNCLEK</sequence>
<keyword evidence="1" id="KW-1133">Transmembrane helix</keyword>
<feature type="transmembrane region" description="Helical" evidence="1">
    <location>
        <begin position="20"/>
        <end position="39"/>
    </location>
</feature>
<evidence type="ECO:0000313" key="2">
    <source>
        <dbReference type="EMBL" id="KAK5774053.1"/>
    </source>
</evidence>
<dbReference type="AlphaFoldDB" id="A0AAN7WEL9"/>
<dbReference type="Proteomes" id="UP001306508">
    <property type="component" value="Unassembled WGS sequence"/>
</dbReference>
<evidence type="ECO:0000256" key="1">
    <source>
        <dbReference type="SAM" id="Phobius"/>
    </source>
</evidence>
<comment type="caution">
    <text evidence="2">The sequence shown here is derived from an EMBL/GenBank/DDBJ whole genome shotgun (WGS) entry which is preliminary data.</text>
</comment>
<organism evidence="2 3">
    <name type="scientific">Arxiozyma heterogenica</name>
    <dbReference type="NCBI Taxonomy" id="278026"/>
    <lineage>
        <taxon>Eukaryota</taxon>
        <taxon>Fungi</taxon>
        <taxon>Dikarya</taxon>
        <taxon>Ascomycota</taxon>
        <taxon>Saccharomycotina</taxon>
        <taxon>Saccharomycetes</taxon>
        <taxon>Saccharomycetales</taxon>
        <taxon>Saccharomycetaceae</taxon>
        <taxon>Arxiozyma</taxon>
    </lineage>
</organism>
<reference evidence="3" key="1">
    <citation type="submission" date="2023-07" db="EMBL/GenBank/DDBJ databases">
        <title>A draft genome of Kazachstania heterogenica Y-27499.</title>
        <authorList>
            <person name="Donic C."/>
            <person name="Kralova J.S."/>
            <person name="Fidel L."/>
            <person name="Ben-Dor S."/>
            <person name="Jung S."/>
        </authorList>
    </citation>
    <scope>NUCLEOTIDE SEQUENCE [LARGE SCALE GENOMIC DNA]</scope>
    <source>
        <strain evidence="3">Y27499</strain>
    </source>
</reference>
<name>A0AAN7WEL9_9SACH</name>